<organism evidence="6 7">
    <name type="scientific">Candidatus Nitrospira kreftii</name>
    <dbReference type="NCBI Taxonomy" id="2652173"/>
    <lineage>
        <taxon>Bacteria</taxon>
        <taxon>Pseudomonadati</taxon>
        <taxon>Nitrospirota</taxon>
        <taxon>Nitrospiria</taxon>
        <taxon>Nitrospirales</taxon>
        <taxon>Nitrospiraceae</taxon>
        <taxon>Nitrospira</taxon>
    </lineage>
</organism>
<dbReference type="GO" id="GO:0006412">
    <property type="term" value="P:translation"/>
    <property type="evidence" value="ECO:0007669"/>
    <property type="project" value="UniProtKB-UniRule"/>
</dbReference>
<feature type="active site" evidence="5">
    <location>
        <position position="144"/>
    </location>
</feature>
<dbReference type="PIRSF" id="PIRSF004749">
    <property type="entry name" value="Pep_def"/>
    <property type="match status" value="1"/>
</dbReference>
<feature type="binding site" evidence="5">
    <location>
        <position position="101"/>
    </location>
    <ligand>
        <name>Fe cation</name>
        <dbReference type="ChEBI" id="CHEBI:24875"/>
    </ligand>
</feature>
<name>A0A7S8IYA5_9BACT</name>
<dbReference type="Gene3D" id="3.90.45.10">
    <property type="entry name" value="Peptide deformylase"/>
    <property type="match status" value="1"/>
</dbReference>
<reference evidence="6 7" key="1">
    <citation type="journal article" date="2020" name="ISME J.">
        <title>Enrichment and physiological characterization of a novel comammox Nitrospira indicates ammonium inhibition of complete nitrification.</title>
        <authorList>
            <person name="Sakoula D."/>
            <person name="Koch H."/>
            <person name="Frank J."/>
            <person name="Jetten M.S.M."/>
            <person name="van Kessel M.A.H.J."/>
            <person name="Lucker S."/>
        </authorList>
    </citation>
    <scope>NUCLEOTIDE SEQUENCE [LARGE SCALE GENOMIC DNA]</scope>
    <source>
        <strain evidence="6">Comreactor17</strain>
    </source>
</reference>
<evidence type="ECO:0000313" key="6">
    <source>
        <dbReference type="EMBL" id="QPD03842.1"/>
    </source>
</evidence>
<dbReference type="PRINTS" id="PR01576">
    <property type="entry name" value="PDEFORMYLASE"/>
</dbReference>
<dbReference type="Pfam" id="PF01327">
    <property type="entry name" value="Pep_deformylase"/>
    <property type="match status" value="1"/>
</dbReference>
<dbReference type="GO" id="GO:0046872">
    <property type="term" value="F:metal ion binding"/>
    <property type="evidence" value="ECO:0007669"/>
    <property type="project" value="UniProtKB-KW"/>
</dbReference>
<dbReference type="Proteomes" id="UP000593737">
    <property type="component" value="Chromosome"/>
</dbReference>
<dbReference type="AlphaFoldDB" id="A0A7S8IYA5"/>
<dbReference type="CDD" id="cd00487">
    <property type="entry name" value="Pep_deformylase"/>
    <property type="match status" value="1"/>
</dbReference>
<dbReference type="GO" id="GO:0042586">
    <property type="term" value="F:peptide deformylase activity"/>
    <property type="evidence" value="ECO:0007669"/>
    <property type="project" value="UniProtKB-UniRule"/>
</dbReference>
<evidence type="ECO:0000313" key="7">
    <source>
        <dbReference type="Proteomes" id="UP000593737"/>
    </source>
</evidence>
<sequence>MKTKTGAMLTIAKLGNPILRKIATPVDSREIRSSDIQRLIDDMLETMYDEPGIGLAAPQVSRSIQLAVMGCKGEGGFPETVLINPSIVYYGPEQVENWEGCLSVDGLRGKVTRPSLVRVKALDRKGKALDFEATGLFAVCIQHELDHLIGKVFLDRMTDMSTLTQLDEFTQYWQKEPTNVI</sequence>
<comment type="function">
    <text evidence="5">Removes the formyl group from the N-terminal Met of newly synthesized proteins. Requires at least a dipeptide for an efficient rate of reaction. N-terminal L-methionine is a prerequisite for activity but the enzyme has broad specificity at other positions.</text>
</comment>
<feature type="binding site" evidence="5">
    <location>
        <position position="143"/>
    </location>
    <ligand>
        <name>Fe cation</name>
        <dbReference type="ChEBI" id="CHEBI:24875"/>
    </ligand>
</feature>
<dbReference type="SUPFAM" id="SSF56420">
    <property type="entry name" value="Peptide deformylase"/>
    <property type="match status" value="1"/>
</dbReference>
<evidence type="ECO:0000256" key="5">
    <source>
        <dbReference type="HAMAP-Rule" id="MF_00163"/>
    </source>
</evidence>
<evidence type="ECO:0000256" key="3">
    <source>
        <dbReference type="ARBA" id="ARBA00022801"/>
    </source>
</evidence>
<feature type="binding site" evidence="5">
    <location>
        <position position="147"/>
    </location>
    <ligand>
        <name>Fe cation</name>
        <dbReference type="ChEBI" id="CHEBI:24875"/>
    </ligand>
</feature>
<keyword evidence="5" id="KW-0408">Iron</keyword>
<comment type="catalytic activity">
    <reaction evidence="5">
        <text>N-terminal N-formyl-L-methionyl-[peptide] + H2O = N-terminal L-methionyl-[peptide] + formate</text>
        <dbReference type="Rhea" id="RHEA:24420"/>
        <dbReference type="Rhea" id="RHEA-COMP:10639"/>
        <dbReference type="Rhea" id="RHEA-COMP:10640"/>
        <dbReference type="ChEBI" id="CHEBI:15377"/>
        <dbReference type="ChEBI" id="CHEBI:15740"/>
        <dbReference type="ChEBI" id="CHEBI:49298"/>
        <dbReference type="ChEBI" id="CHEBI:64731"/>
        <dbReference type="EC" id="3.5.1.88"/>
    </reaction>
</comment>
<dbReference type="NCBIfam" id="NF001159">
    <property type="entry name" value="PRK00150.1-3"/>
    <property type="match status" value="1"/>
</dbReference>
<dbReference type="InterPro" id="IPR023635">
    <property type="entry name" value="Peptide_deformylase"/>
</dbReference>
<evidence type="ECO:0000256" key="1">
    <source>
        <dbReference type="ARBA" id="ARBA00010759"/>
    </source>
</evidence>
<keyword evidence="3 5" id="KW-0378">Hydrolase</keyword>
<dbReference type="NCBIfam" id="TIGR00079">
    <property type="entry name" value="pept_deformyl"/>
    <property type="match status" value="1"/>
</dbReference>
<accession>A0A7S8IYA5</accession>
<dbReference type="HAMAP" id="MF_00163">
    <property type="entry name" value="Pep_deformylase"/>
    <property type="match status" value="1"/>
</dbReference>
<keyword evidence="2 5" id="KW-0479">Metal-binding</keyword>
<comment type="cofactor">
    <cofactor evidence="5">
        <name>Fe(2+)</name>
        <dbReference type="ChEBI" id="CHEBI:29033"/>
    </cofactor>
    <text evidence="5">Binds 1 Fe(2+) ion.</text>
</comment>
<protein>
    <recommendedName>
        <fullName evidence="5">Peptide deformylase</fullName>
        <shortName evidence="5">PDF</shortName>
        <ecNumber evidence="5">3.5.1.88</ecNumber>
    </recommendedName>
    <alternativeName>
        <fullName evidence="5">Polypeptide deformylase</fullName>
    </alternativeName>
</protein>
<proteinExistence type="inferred from homology"/>
<comment type="similarity">
    <text evidence="1 5">Belongs to the polypeptide deformylase family.</text>
</comment>
<dbReference type="PANTHER" id="PTHR10458">
    <property type="entry name" value="PEPTIDE DEFORMYLASE"/>
    <property type="match status" value="1"/>
</dbReference>
<keyword evidence="4 5" id="KW-0648">Protein biosynthesis</keyword>
<dbReference type="FunFam" id="3.90.45.10:FF:000003">
    <property type="entry name" value="Peptide deformylase"/>
    <property type="match status" value="1"/>
</dbReference>
<evidence type="ECO:0000256" key="2">
    <source>
        <dbReference type="ARBA" id="ARBA00022723"/>
    </source>
</evidence>
<dbReference type="PANTHER" id="PTHR10458:SF22">
    <property type="entry name" value="PEPTIDE DEFORMYLASE"/>
    <property type="match status" value="1"/>
</dbReference>
<dbReference type="InterPro" id="IPR036821">
    <property type="entry name" value="Peptide_deformylase_sf"/>
</dbReference>
<dbReference type="EMBL" id="CP047423">
    <property type="protein sequence ID" value="QPD03842.1"/>
    <property type="molecule type" value="Genomic_DNA"/>
</dbReference>
<dbReference type="KEGG" id="nkf:Nkreftii_001616"/>
<gene>
    <name evidence="5" type="primary">def</name>
    <name evidence="6" type="ORF">Nkreftii_001616</name>
</gene>
<dbReference type="EC" id="3.5.1.88" evidence="5"/>
<evidence type="ECO:0000256" key="4">
    <source>
        <dbReference type="ARBA" id="ARBA00022917"/>
    </source>
</evidence>